<dbReference type="Proteomes" id="UP001153269">
    <property type="component" value="Unassembled WGS sequence"/>
</dbReference>
<accession>A0A9N7ZB20</accession>
<dbReference type="EMBL" id="CADEAL010004297">
    <property type="protein sequence ID" value="CAB1456422.1"/>
    <property type="molecule type" value="Genomic_DNA"/>
</dbReference>
<proteinExistence type="predicted"/>
<protein>
    <submittedName>
        <fullName evidence="1">Uncharacterized protein</fullName>
    </submittedName>
</protein>
<name>A0A9N7ZB20_PLEPL</name>
<evidence type="ECO:0000313" key="1">
    <source>
        <dbReference type="EMBL" id="CAB1456422.1"/>
    </source>
</evidence>
<evidence type="ECO:0000313" key="2">
    <source>
        <dbReference type="Proteomes" id="UP001153269"/>
    </source>
</evidence>
<sequence>MDRCSSGLIADGGGNGGDAVITTFTVALYLSHLLLPVKETTSASSDAPALYTVESDDQSQSGSHCLNNLQLTRSQPLVPRMNLQIPEAEVQGVRRKVKLWIQI</sequence>
<comment type="caution">
    <text evidence="1">The sequence shown here is derived from an EMBL/GenBank/DDBJ whole genome shotgun (WGS) entry which is preliminary data.</text>
</comment>
<keyword evidence="2" id="KW-1185">Reference proteome</keyword>
<organism evidence="1 2">
    <name type="scientific">Pleuronectes platessa</name>
    <name type="common">European plaice</name>
    <dbReference type="NCBI Taxonomy" id="8262"/>
    <lineage>
        <taxon>Eukaryota</taxon>
        <taxon>Metazoa</taxon>
        <taxon>Chordata</taxon>
        <taxon>Craniata</taxon>
        <taxon>Vertebrata</taxon>
        <taxon>Euteleostomi</taxon>
        <taxon>Actinopterygii</taxon>
        <taxon>Neopterygii</taxon>
        <taxon>Teleostei</taxon>
        <taxon>Neoteleostei</taxon>
        <taxon>Acanthomorphata</taxon>
        <taxon>Carangaria</taxon>
        <taxon>Pleuronectiformes</taxon>
        <taxon>Pleuronectoidei</taxon>
        <taxon>Pleuronectidae</taxon>
        <taxon>Pleuronectes</taxon>
    </lineage>
</organism>
<gene>
    <name evidence="1" type="ORF">PLEPLA_LOCUS44206</name>
</gene>
<dbReference type="AlphaFoldDB" id="A0A9N7ZB20"/>
<reference evidence="1" key="1">
    <citation type="submission" date="2020-03" db="EMBL/GenBank/DDBJ databases">
        <authorList>
            <person name="Weist P."/>
        </authorList>
    </citation>
    <scope>NUCLEOTIDE SEQUENCE</scope>
</reference>